<dbReference type="InterPro" id="IPR036390">
    <property type="entry name" value="WH_DNA-bd_sf"/>
</dbReference>
<dbReference type="Gene3D" id="3.40.1410.10">
    <property type="entry name" value="Chorismate lyase-like"/>
    <property type="match status" value="1"/>
</dbReference>
<dbReference type="PANTHER" id="PTHR44846:SF17">
    <property type="entry name" value="GNTR-FAMILY TRANSCRIPTIONAL REGULATOR"/>
    <property type="match status" value="1"/>
</dbReference>
<dbReference type="PRINTS" id="PR00035">
    <property type="entry name" value="HTHGNTR"/>
</dbReference>
<dbReference type="SMART" id="SM00866">
    <property type="entry name" value="UTRA"/>
    <property type="match status" value="1"/>
</dbReference>
<evidence type="ECO:0000256" key="1">
    <source>
        <dbReference type="ARBA" id="ARBA00023015"/>
    </source>
</evidence>
<proteinExistence type="predicted"/>
<keyword evidence="2" id="KW-0238">DNA-binding</keyword>
<sequence>MSLPPPVILDRASPVPLYFQVAEQFEQAIVDGKLHPGDRLENEIELARQLGLSRPTVRQAIQLLVDKGMLVRKRGVGTQVVHGQVRRPLELTSLFDDLSGTGQGPRSRILRLTRIPADAKLSHALRTAPGHELWALERLRLIGDDPLAILRNWLRTDIVDLSAFDLENEGLYGSMRRANVSMSLARQRIGSRRATADEAELLNEEPGAPLLTMERTAYDNEGRVVEFGHHVYRPDLYEFEMTLLQK</sequence>
<dbReference type="InterPro" id="IPR000524">
    <property type="entry name" value="Tscrpt_reg_HTH_GntR"/>
</dbReference>
<dbReference type="EMBL" id="BOMG01000078">
    <property type="protein sequence ID" value="GID57904.1"/>
    <property type="molecule type" value="Genomic_DNA"/>
</dbReference>
<dbReference type="RefSeq" id="WP_203801292.1">
    <property type="nucleotide sequence ID" value="NZ_BAAAQE010000111.1"/>
</dbReference>
<accession>A0ABQ3XHE6</accession>
<keyword evidence="6" id="KW-1185">Reference proteome</keyword>
<dbReference type="SMART" id="SM00345">
    <property type="entry name" value="HTH_GNTR"/>
    <property type="match status" value="1"/>
</dbReference>
<organism evidence="5 6">
    <name type="scientific">Actinoplanes couchii</name>
    <dbReference type="NCBI Taxonomy" id="403638"/>
    <lineage>
        <taxon>Bacteria</taxon>
        <taxon>Bacillati</taxon>
        <taxon>Actinomycetota</taxon>
        <taxon>Actinomycetes</taxon>
        <taxon>Micromonosporales</taxon>
        <taxon>Micromonosporaceae</taxon>
        <taxon>Actinoplanes</taxon>
    </lineage>
</organism>
<evidence type="ECO:0000259" key="4">
    <source>
        <dbReference type="PROSITE" id="PS50949"/>
    </source>
</evidence>
<dbReference type="Gene3D" id="1.10.10.10">
    <property type="entry name" value="Winged helix-like DNA-binding domain superfamily/Winged helix DNA-binding domain"/>
    <property type="match status" value="1"/>
</dbReference>
<evidence type="ECO:0000313" key="5">
    <source>
        <dbReference type="EMBL" id="GID57904.1"/>
    </source>
</evidence>
<dbReference type="InterPro" id="IPR050679">
    <property type="entry name" value="Bact_HTH_transcr_reg"/>
</dbReference>
<name>A0ABQ3XHE6_9ACTN</name>
<dbReference type="PANTHER" id="PTHR44846">
    <property type="entry name" value="MANNOSYL-D-GLYCERATE TRANSPORT/METABOLISM SYSTEM REPRESSOR MNGR-RELATED"/>
    <property type="match status" value="1"/>
</dbReference>
<protein>
    <submittedName>
        <fullName evidence="5">Transcriptional regulator</fullName>
    </submittedName>
</protein>
<gene>
    <name evidence="5" type="ORF">Aco03nite_063080</name>
</gene>
<evidence type="ECO:0000313" key="6">
    <source>
        <dbReference type="Proteomes" id="UP000612282"/>
    </source>
</evidence>
<keyword evidence="3" id="KW-0804">Transcription</keyword>
<evidence type="ECO:0000256" key="2">
    <source>
        <dbReference type="ARBA" id="ARBA00023125"/>
    </source>
</evidence>
<dbReference type="SUPFAM" id="SSF64288">
    <property type="entry name" value="Chorismate lyase-like"/>
    <property type="match status" value="1"/>
</dbReference>
<dbReference type="InterPro" id="IPR011663">
    <property type="entry name" value="UTRA"/>
</dbReference>
<dbReference type="Pfam" id="PF00392">
    <property type="entry name" value="GntR"/>
    <property type="match status" value="1"/>
</dbReference>
<dbReference type="Pfam" id="PF07702">
    <property type="entry name" value="UTRA"/>
    <property type="match status" value="1"/>
</dbReference>
<evidence type="ECO:0000256" key="3">
    <source>
        <dbReference type="ARBA" id="ARBA00023163"/>
    </source>
</evidence>
<dbReference type="Proteomes" id="UP000612282">
    <property type="component" value="Unassembled WGS sequence"/>
</dbReference>
<reference evidence="5 6" key="1">
    <citation type="submission" date="2021-01" db="EMBL/GenBank/DDBJ databases">
        <title>Whole genome shotgun sequence of Actinoplanes couchii NBRC 106145.</title>
        <authorList>
            <person name="Komaki H."/>
            <person name="Tamura T."/>
        </authorList>
    </citation>
    <scope>NUCLEOTIDE SEQUENCE [LARGE SCALE GENOMIC DNA]</scope>
    <source>
        <strain evidence="5 6">NBRC 106145</strain>
    </source>
</reference>
<dbReference type="SUPFAM" id="SSF46785">
    <property type="entry name" value="Winged helix' DNA-binding domain"/>
    <property type="match status" value="1"/>
</dbReference>
<feature type="domain" description="HTH gntR-type" evidence="4">
    <location>
        <begin position="15"/>
        <end position="83"/>
    </location>
</feature>
<dbReference type="InterPro" id="IPR028978">
    <property type="entry name" value="Chorismate_lyase_/UTRA_dom_sf"/>
</dbReference>
<dbReference type="CDD" id="cd07377">
    <property type="entry name" value="WHTH_GntR"/>
    <property type="match status" value="1"/>
</dbReference>
<comment type="caution">
    <text evidence="5">The sequence shown here is derived from an EMBL/GenBank/DDBJ whole genome shotgun (WGS) entry which is preliminary data.</text>
</comment>
<keyword evidence="1" id="KW-0805">Transcription regulation</keyword>
<dbReference type="InterPro" id="IPR036388">
    <property type="entry name" value="WH-like_DNA-bd_sf"/>
</dbReference>
<dbReference type="PROSITE" id="PS50949">
    <property type="entry name" value="HTH_GNTR"/>
    <property type="match status" value="1"/>
</dbReference>